<evidence type="ECO:0000313" key="7">
    <source>
        <dbReference type="Proteomes" id="UP000264002"/>
    </source>
</evidence>
<keyword evidence="3 4" id="KW-0949">S-adenosyl-L-methionine</keyword>
<accession>A0A372MGD1</accession>
<reference evidence="7" key="1">
    <citation type="submission" date="2018-08" db="EMBL/GenBank/DDBJ databases">
        <authorList>
            <person name="Grouzdev D.S."/>
            <person name="Krutkina M.S."/>
        </authorList>
    </citation>
    <scope>NUCLEOTIDE SEQUENCE [LARGE SCALE GENOMIC DNA]</scope>
    <source>
        <strain evidence="7">4-11</strain>
    </source>
</reference>
<dbReference type="PROSITE" id="PS51687">
    <property type="entry name" value="SAM_MT_RNA_M5U"/>
    <property type="match status" value="1"/>
</dbReference>
<name>A0A372MGD1_9SPIR</name>
<evidence type="ECO:0000256" key="1">
    <source>
        <dbReference type="ARBA" id="ARBA00022603"/>
    </source>
</evidence>
<keyword evidence="2 4" id="KW-0808">Transferase</keyword>
<dbReference type="Pfam" id="PF05958">
    <property type="entry name" value="tRNA_U5-meth_tr"/>
    <property type="match status" value="1"/>
</dbReference>
<feature type="binding site" evidence="4">
    <location>
        <position position="224"/>
    </location>
    <ligand>
        <name>S-adenosyl-L-methionine</name>
        <dbReference type="ChEBI" id="CHEBI:59789"/>
    </ligand>
</feature>
<protein>
    <submittedName>
        <fullName evidence="6">Class I SAM-dependent RNA methyltransferase</fullName>
    </submittedName>
</protein>
<feature type="active site" evidence="5">
    <location>
        <position position="339"/>
    </location>
</feature>
<dbReference type="Proteomes" id="UP000264002">
    <property type="component" value="Unassembled WGS sequence"/>
</dbReference>
<evidence type="ECO:0000256" key="2">
    <source>
        <dbReference type="ARBA" id="ARBA00022679"/>
    </source>
</evidence>
<reference evidence="6 7" key="2">
    <citation type="submission" date="2018-09" db="EMBL/GenBank/DDBJ databases">
        <title>Genome of Sphaerochaeta halotolerans strain 4-11.</title>
        <authorList>
            <person name="Nazina T.N."/>
            <person name="Sokolova D.S."/>
        </authorList>
    </citation>
    <scope>NUCLEOTIDE SEQUENCE [LARGE SCALE GENOMIC DNA]</scope>
    <source>
        <strain evidence="6 7">4-11</strain>
    </source>
</reference>
<evidence type="ECO:0000256" key="3">
    <source>
        <dbReference type="ARBA" id="ARBA00022691"/>
    </source>
</evidence>
<dbReference type="Gene3D" id="2.40.50.140">
    <property type="entry name" value="Nucleic acid-binding proteins"/>
    <property type="match status" value="1"/>
</dbReference>
<feature type="active site" description="Nucleophile" evidence="4">
    <location>
        <position position="339"/>
    </location>
</feature>
<dbReference type="CDD" id="cd02440">
    <property type="entry name" value="AdoMet_MTases"/>
    <property type="match status" value="1"/>
</dbReference>
<dbReference type="PANTHER" id="PTHR11061">
    <property type="entry name" value="RNA M5U METHYLTRANSFERASE"/>
    <property type="match status" value="1"/>
</dbReference>
<keyword evidence="1 4" id="KW-0489">Methyltransferase</keyword>
<dbReference type="InterPro" id="IPR030390">
    <property type="entry name" value="MeTrfase_TrmA_AS"/>
</dbReference>
<feature type="binding site" evidence="4">
    <location>
        <position position="250"/>
    </location>
    <ligand>
        <name>S-adenosyl-L-methionine</name>
        <dbReference type="ChEBI" id="CHEBI:59789"/>
    </ligand>
</feature>
<evidence type="ECO:0000256" key="5">
    <source>
        <dbReference type="PROSITE-ProRule" id="PRU10015"/>
    </source>
</evidence>
<dbReference type="InterPro" id="IPR010280">
    <property type="entry name" value="U5_MeTrfase_fam"/>
</dbReference>
<dbReference type="PROSITE" id="PS01230">
    <property type="entry name" value="TRMA_1"/>
    <property type="match status" value="1"/>
</dbReference>
<dbReference type="InterPro" id="IPR012340">
    <property type="entry name" value="NA-bd_OB-fold"/>
</dbReference>
<comment type="caution">
    <text evidence="6">The sequence shown here is derived from an EMBL/GenBank/DDBJ whole genome shotgun (WGS) entry which is preliminary data.</text>
</comment>
<dbReference type="SUPFAM" id="SSF50249">
    <property type="entry name" value="Nucleic acid-binding proteins"/>
    <property type="match status" value="1"/>
</dbReference>
<dbReference type="AlphaFoldDB" id="A0A372MGD1"/>
<dbReference type="Gene3D" id="2.40.50.1070">
    <property type="match status" value="1"/>
</dbReference>
<comment type="similarity">
    <text evidence="4">Belongs to the class I-like SAM-binding methyltransferase superfamily. RNA M5U methyltransferase family.</text>
</comment>
<dbReference type="Gene3D" id="3.40.50.150">
    <property type="entry name" value="Vaccinia Virus protein VP39"/>
    <property type="match status" value="2"/>
</dbReference>
<evidence type="ECO:0000256" key="4">
    <source>
        <dbReference type="PROSITE-ProRule" id="PRU01024"/>
    </source>
</evidence>
<dbReference type="PANTHER" id="PTHR11061:SF30">
    <property type="entry name" value="TRNA (URACIL(54)-C(5))-METHYLTRANSFERASE"/>
    <property type="match status" value="1"/>
</dbReference>
<dbReference type="SUPFAM" id="SSF53335">
    <property type="entry name" value="S-adenosyl-L-methionine-dependent methyltransferases"/>
    <property type="match status" value="1"/>
</dbReference>
<keyword evidence="7" id="KW-1185">Reference proteome</keyword>
<feature type="binding site" evidence="4">
    <location>
        <position position="271"/>
    </location>
    <ligand>
        <name>S-adenosyl-L-methionine</name>
        <dbReference type="ChEBI" id="CHEBI:59789"/>
    </ligand>
</feature>
<dbReference type="GO" id="GO:0070041">
    <property type="term" value="F:rRNA (uridine-C5-)-methyltransferase activity"/>
    <property type="evidence" value="ECO:0007669"/>
    <property type="project" value="TreeGrafter"/>
</dbReference>
<dbReference type="EMBL" id="QUWK01000007">
    <property type="protein sequence ID" value="RFU94812.1"/>
    <property type="molecule type" value="Genomic_DNA"/>
</dbReference>
<dbReference type="RefSeq" id="WP_117330508.1">
    <property type="nucleotide sequence ID" value="NZ_QUWK01000007.1"/>
</dbReference>
<dbReference type="InterPro" id="IPR029063">
    <property type="entry name" value="SAM-dependent_MTases_sf"/>
</dbReference>
<gene>
    <name evidence="6" type="ORF">DYP60_08140</name>
</gene>
<dbReference type="GO" id="GO:0070475">
    <property type="term" value="P:rRNA base methylation"/>
    <property type="evidence" value="ECO:0007669"/>
    <property type="project" value="TreeGrafter"/>
</dbReference>
<proteinExistence type="inferred from homology"/>
<evidence type="ECO:0000313" key="6">
    <source>
        <dbReference type="EMBL" id="RFU94812.1"/>
    </source>
</evidence>
<organism evidence="6 7">
    <name type="scientific">Sphaerochaeta halotolerans</name>
    <dbReference type="NCBI Taxonomy" id="2293840"/>
    <lineage>
        <taxon>Bacteria</taxon>
        <taxon>Pseudomonadati</taxon>
        <taxon>Spirochaetota</taxon>
        <taxon>Spirochaetia</taxon>
        <taxon>Spirochaetales</taxon>
        <taxon>Sphaerochaetaceae</taxon>
        <taxon>Sphaerochaeta</taxon>
    </lineage>
</organism>
<sequence length="381" mass="42219">MAYQIEKLIQGGAGLTTSKEGKRILVMDVLPGELVELGHFQEKSGYIRATVQNILQASEDRITPPCPYWGRCGGCDFQYAKDEVQGVLKEGIVLDNIKRLGGIDPASFLTEKLETGPAWGYRNRVRFHVDIAERKVGFLARKSKSLVPIEHCPILCEKLNALLENPGRLFEAARTQMFSNRGGSSGFIEVPAFSGDDEVSLLDEVVKTTVGDHIFFVTASVFFQSNEYLLPALTSYVASHAVGSTVMDLYSGVGTFSAFLQQPGRQVIAVERQKQCISLAKRHTPYCEFYSEPVEQWAKRQKGAAVDTVVVDPPRVGLDASLPSLIASWKSHRIIYVSCNSVTLGRDLQRFASEGYTLSQVKVFDLYPQTFHSEVVAILDR</sequence>
<feature type="binding site" evidence="4">
    <location>
        <position position="312"/>
    </location>
    <ligand>
        <name>S-adenosyl-L-methionine</name>
        <dbReference type="ChEBI" id="CHEBI:59789"/>
    </ligand>
</feature>